<dbReference type="OMA" id="LVAKSEC"/>
<evidence type="ECO:0000256" key="3">
    <source>
        <dbReference type="ARBA" id="ARBA00023015"/>
    </source>
</evidence>
<evidence type="ECO:0000313" key="8">
    <source>
        <dbReference type="Ensembl" id="ENSHCOP00000021744.1"/>
    </source>
</evidence>
<sequence>MTSVVLVDNSGTVVEYVDDGREAETYPTVVVEEVPGAILSEEPGYSAQVVVYGDETYIMQEVSSEQDVESERGAGETSLLLC</sequence>
<dbReference type="STRING" id="109280.ENSHCOP00000021744"/>
<reference evidence="8" key="1">
    <citation type="submission" date="2025-08" db="UniProtKB">
        <authorList>
            <consortium name="Ensembl"/>
        </authorList>
    </citation>
    <scope>IDENTIFICATION</scope>
</reference>
<dbReference type="GO" id="GO:0045893">
    <property type="term" value="P:positive regulation of DNA-templated transcription"/>
    <property type="evidence" value="ECO:0007669"/>
    <property type="project" value="UniProtKB-ARBA"/>
</dbReference>
<dbReference type="Ensembl" id="ENSHCOT00000002826.1">
    <property type="protein sequence ID" value="ENSHCOP00000021744.1"/>
    <property type="gene ID" value="ENSHCOG00000008826.1"/>
</dbReference>
<accession>A0A3Q2YUP6</accession>
<feature type="region of interest" description="Disordered" evidence="6">
    <location>
        <begin position="63"/>
        <end position="82"/>
    </location>
</feature>
<dbReference type="InterPro" id="IPR022084">
    <property type="entry name" value="TF_Elf_N"/>
</dbReference>
<evidence type="ECO:0000256" key="6">
    <source>
        <dbReference type="SAM" id="MobiDB-lite"/>
    </source>
</evidence>
<dbReference type="Proteomes" id="UP000264820">
    <property type="component" value="Unplaced"/>
</dbReference>
<evidence type="ECO:0000256" key="5">
    <source>
        <dbReference type="ARBA" id="ARBA00023242"/>
    </source>
</evidence>
<keyword evidence="5" id="KW-0539">Nucleus</keyword>
<keyword evidence="4" id="KW-0804">Transcription</keyword>
<feature type="domain" description="Transcription factor Elf N-terminal" evidence="7">
    <location>
        <begin position="4"/>
        <end position="71"/>
    </location>
</feature>
<reference evidence="8" key="2">
    <citation type="submission" date="2025-09" db="UniProtKB">
        <authorList>
            <consortium name="Ensembl"/>
        </authorList>
    </citation>
    <scope>IDENTIFICATION</scope>
</reference>
<proteinExistence type="predicted"/>
<evidence type="ECO:0000256" key="4">
    <source>
        <dbReference type="ARBA" id="ARBA00023163"/>
    </source>
</evidence>
<name>A0A3Q2YUP6_HIPCM</name>
<dbReference type="GO" id="GO:0005634">
    <property type="term" value="C:nucleus"/>
    <property type="evidence" value="ECO:0007669"/>
    <property type="project" value="UniProtKB-SubCell"/>
</dbReference>
<comment type="subcellular location">
    <subcellularLocation>
        <location evidence="1">Nucleus</location>
    </subcellularLocation>
</comment>
<keyword evidence="3" id="KW-0805">Transcription regulation</keyword>
<keyword evidence="9" id="KW-1185">Reference proteome</keyword>
<keyword evidence="2" id="KW-0597">Phosphoprotein</keyword>
<organism evidence="8 9">
    <name type="scientific">Hippocampus comes</name>
    <name type="common">Tiger tail seahorse</name>
    <dbReference type="NCBI Taxonomy" id="109280"/>
    <lineage>
        <taxon>Eukaryota</taxon>
        <taxon>Metazoa</taxon>
        <taxon>Chordata</taxon>
        <taxon>Craniata</taxon>
        <taxon>Vertebrata</taxon>
        <taxon>Euteleostomi</taxon>
        <taxon>Actinopterygii</taxon>
        <taxon>Neopterygii</taxon>
        <taxon>Teleostei</taxon>
        <taxon>Neoteleostei</taxon>
        <taxon>Acanthomorphata</taxon>
        <taxon>Syngnathiaria</taxon>
        <taxon>Syngnathiformes</taxon>
        <taxon>Syngnathoidei</taxon>
        <taxon>Syngnathidae</taxon>
        <taxon>Hippocampus</taxon>
    </lineage>
</organism>
<dbReference type="GeneTree" id="ENSGT00990000203987"/>
<evidence type="ECO:0000313" key="9">
    <source>
        <dbReference type="Proteomes" id="UP000264820"/>
    </source>
</evidence>
<dbReference type="Pfam" id="PF12310">
    <property type="entry name" value="Elf-1_N"/>
    <property type="match status" value="1"/>
</dbReference>
<evidence type="ECO:0000259" key="7">
    <source>
        <dbReference type="Pfam" id="PF12310"/>
    </source>
</evidence>
<dbReference type="AlphaFoldDB" id="A0A3Q2YUP6"/>
<evidence type="ECO:0000256" key="2">
    <source>
        <dbReference type="ARBA" id="ARBA00022553"/>
    </source>
</evidence>
<protein>
    <recommendedName>
        <fullName evidence="7">Transcription factor Elf N-terminal domain-containing protein</fullName>
    </recommendedName>
</protein>
<evidence type="ECO:0000256" key="1">
    <source>
        <dbReference type="ARBA" id="ARBA00004123"/>
    </source>
</evidence>